<reference evidence="2 3" key="1">
    <citation type="submission" date="2020-02" db="EMBL/GenBank/DDBJ databases">
        <title>Complete genome sequence of Flavobacteriaceae bacterium.</title>
        <authorList>
            <person name="Kim S.-J."/>
            <person name="Kim Y.-S."/>
            <person name="Kim K.-H."/>
        </authorList>
    </citation>
    <scope>NUCLEOTIDE SEQUENCE [LARGE SCALE GENOMIC DNA]</scope>
    <source>
        <strain evidence="2 3">RR4-40</strain>
    </source>
</reference>
<keyword evidence="1" id="KW-0732">Signal</keyword>
<dbReference type="KEGG" id="mgel:G5B37_01055"/>
<dbReference type="EMBL" id="CP049057">
    <property type="protein sequence ID" value="QIE58201.1"/>
    <property type="molecule type" value="Genomic_DNA"/>
</dbReference>
<sequence>MKIARLLSILLLLTTTISVAQSDDADTDAKYFVSAFGGLNFSQMHSSGVIYEDTNFGTGYSLGLQFNVFPDYEFSNFYLRLAGYYSKETSENNSTFLFQNQSVATKAAISFANAELFFAYRFATQTKVDGYIGAGFLFQQKISKDDDAYTFIDENGLEFPIFDVENFNAPLAYQTKGPKAALGPFVEIGAFVPAGNKLLGVSGGVQYSYFFTNSSGQLKLEKTNLYLRASYELF</sequence>
<proteinExistence type="predicted"/>
<organism evidence="2 3">
    <name type="scientific">Rasiella rasia</name>
    <dbReference type="NCBI Taxonomy" id="2744027"/>
    <lineage>
        <taxon>Bacteria</taxon>
        <taxon>Pseudomonadati</taxon>
        <taxon>Bacteroidota</taxon>
        <taxon>Flavobacteriia</taxon>
        <taxon>Flavobacteriales</taxon>
        <taxon>Flavobacteriaceae</taxon>
        <taxon>Rasiella</taxon>
    </lineage>
</organism>
<dbReference type="RefSeq" id="WP_164678203.1">
    <property type="nucleotide sequence ID" value="NZ_CP049057.1"/>
</dbReference>
<evidence type="ECO:0000313" key="3">
    <source>
        <dbReference type="Proteomes" id="UP000505306"/>
    </source>
</evidence>
<dbReference type="AlphaFoldDB" id="A0A6G6GKI3"/>
<protein>
    <recommendedName>
        <fullName evidence="4">Outer membrane protein beta-barrel domain-containing protein</fullName>
    </recommendedName>
</protein>
<feature type="signal peptide" evidence="1">
    <location>
        <begin position="1"/>
        <end position="20"/>
    </location>
</feature>
<accession>A0A6G6GKI3</accession>
<evidence type="ECO:0000313" key="2">
    <source>
        <dbReference type="EMBL" id="QIE58201.1"/>
    </source>
</evidence>
<feature type="chain" id="PRO_5026024565" description="Outer membrane protein beta-barrel domain-containing protein" evidence="1">
    <location>
        <begin position="21"/>
        <end position="234"/>
    </location>
</feature>
<dbReference type="Proteomes" id="UP000505306">
    <property type="component" value="Chromosome"/>
</dbReference>
<evidence type="ECO:0000256" key="1">
    <source>
        <dbReference type="SAM" id="SignalP"/>
    </source>
</evidence>
<name>A0A6G6GKI3_9FLAO</name>
<gene>
    <name evidence="2" type="ORF">G5B37_01055</name>
</gene>
<keyword evidence="3" id="KW-1185">Reference proteome</keyword>
<evidence type="ECO:0008006" key="4">
    <source>
        <dbReference type="Google" id="ProtNLM"/>
    </source>
</evidence>